<dbReference type="AlphaFoldDB" id="A0A015KQW3"/>
<dbReference type="HOGENOM" id="CLU_2639397_0_0_1"/>
<comment type="caution">
    <text evidence="1">The sequence shown here is derived from an EMBL/GenBank/DDBJ whole genome shotgun (WGS) entry which is preliminary data.</text>
</comment>
<name>A0A015KQW3_RHIIW</name>
<protein>
    <submittedName>
        <fullName evidence="1">Uncharacterized protein</fullName>
    </submittedName>
</protein>
<accession>A0A015KQW3</accession>
<evidence type="ECO:0000313" key="1">
    <source>
        <dbReference type="EMBL" id="EXX70004.1"/>
    </source>
</evidence>
<gene>
    <name evidence="1" type="ORF">RirG_091340</name>
</gene>
<keyword evidence="2" id="KW-1185">Reference proteome</keyword>
<evidence type="ECO:0000313" key="2">
    <source>
        <dbReference type="Proteomes" id="UP000022910"/>
    </source>
</evidence>
<dbReference type="EMBL" id="JEMT01016751">
    <property type="protein sequence ID" value="EXX70004.1"/>
    <property type="molecule type" value="Genomic_DNA"/>
</dbReference>
<reference evidence="1 2" key="1">
    <citation type="submission" date="2014-02" db="EMBL/GenBank/DDBJ databases">
        <title>Single nucleus genome sequencing reveals high similarity among nuclei of an endomycorrhizal fungus.</title>
        <authorList>
            <person name="Lin K."/>
            <person name="Geurts R."/>
            <person name="Zhang Z."/>
            <person name="Limpens E."/>
            <person name="Saunders D.G."/>
            <person name="Mu D."/>
            <person name="Pang E."/>
            <person name="Cao H."/>
            <person name="Cha H."/>
            <person name="Lin T."/>
            <person name="Zhou Q."/>
            <person name="Shang Y."/>
            <person name="Li Y."/>
            <person name="Ivanov S."/>
            <person name="Sharma T."/>
            <person name="Velzen R.V."/>
            <person name="Ruijter N.D."/>
            <person name="Aanen D.K."/>
            <person name="Win J."/>
            <person name="Kamoun S."/>
            <person name="Bisseling T."/>
            <person name="Huang S."/>
        </authorList>
    </citation>
    <scope>NUCLEOTIDE SEQUENCE [LARGE SCALE GENOMIC DNA]</scope>
    <source>
        <strain evidence="2">DAOM197198w</strain>
    </source>
</reference>
<sequence>MSEVIFKIPDKLEPPEEELELVEAEAESSELPNSGSLVSDSLDTLSDNCIMLGQIILKNFNRSFIQRVNNYNKELSL</sequence>
<dbReference type="Proteomes" id="UP000022910">
    <property type="component" value="Unassembled WGS sequence"/>
</dbReference>
<organism evidence="1 2">
    <name type="scientific">Rhizophagus irregularis (strain DAOM 197198w)</name>
    <name type="common">Glomus intraradices</name>
    <dbReference type="NCBI Taxonomy" id="1432141"/>
    <lineage>
        <taxon>Eukaryota</taxon>
        <taxon>Fungi</taxon>
        <taxon>Fungi incertae sedis</taxon>
        <taxon>Mucoromycota</taxon>
        <taxon>Glomeromycotina</taxon>
        <taxon>Glomeromycetes</taxon>
        <taxon>Glomerales</taxon>
        <taxon>Glomeraceae</taxon>
        <taxon>Rhizophagus</taxon>
    </lineage>
</organism>
<proteinExistence type="predicted"/>